<reference evidence="2" key="1">
    <citation type="journal article" date="2019" name="Int. J. Syst. Evol. Microbiol.">
        <title>The Global Catalogue of Microorganisms (GCM) 10K type strain sequencing project: providing services to taxonomists for standard genome sequencing and annotation.</title>
        <authorList>
            <consortium name="The Broad Institute Genomics Platform"/>
            <consortium name="The Broad Institute Genome Sequencing Center for Infectious Disease"/>
            <person name="Wu L."/>
            <person name="Ma J."/>
        </authorList>
    </citation>
    <scope>NUCLEOTIDE SEQUENCE [LARGE SCALE GENOMIC DNA]</scope>
    <source>
        <strain evidence="2">CCUG 60023</strain>
    </source>
</reference>
<dbReference type="Proteomes" id="UP001597101">
    <property type="component" value="Unassembled WGS sequence"/>
</dbReference>
<sequence>MGLYDNIICEYPLPEPIAPDGVEFQTKDTPDPHLRVYTITANGRLHLDGSDQNFDGEVRFYGDGDTSGEWYDYCAKFTDGQLLEITLVKAQKSTV</sequence>
<organism evidence="1 2">
    <name type="scientific">Pseudahrensia aquimaris</name>
    <dbReference type="NCBI Taxonomy" id="744461"/>
    <lineage>
        <taxon>Bacteria</taxon>
        <taxon>Pseudomonadati</taxon>
        <taxon>Pseudomonadota</taxon>
        <taxon>Alphaproteobacteria</taxon>
        <taxon>Hyphomicrobiales</taxon>
        <taxon>Ahrensiaceae</taxon>
        <taxon>Pseudahrensia</taxon>
    </lineage>
</organism>
<gene>
    <name evidence="1" type="ORF">ACFQ14_16395</name>
</gene>
<name>A0ABW3FL56_9HYPH</name>
<dbReference type="EMBL" id="JBHTJV010000026">
    <property type="protein sequence ID" value="MFD0917985.1"/>
    <property type="molecule type" value="Genomic_DNA"/>
</dbReference>
<keyword evidence="2" id="KW-1185">Reference proteome</keyword>
<evidence type="ECO:0000313" key="1">
    <source>
        <dbReference type="EMBL" id="MFD0917985.1"/>
    </source>
</evidence>
<dbReference type="RefSeq" id="WP_377213835.1">
    <property type="nucleotide sequence ID" value="NZ_JBHTJV010000026.1"/>
</dbReference>
<evidence type="ECO:0000313" key="2">
    <source>
        <dbReference type="Proteomes" id="UP001597101"/>
    </source>
</evidence>
<proteinExistence type="predicted"/>
<comment type="caution">
    <text evidence="1">The sequence shown here is derived from an EMBL/GenBank/DDBJ whole genome shotgun (WGS) entry which is preliminary data.</text>
</comment>
<accession>A0ABW3FL56</accession>
<protein>
    <submittedName>
        <fullName evidence="1">Uncharacterized protein</fullName>
    </submittedName>
</protein>